<evidence type="ECO:0000313" key="13">
    <source>
        <dbReference type="Proteomes" id="UP001147747"/>
    </source>
</evidence>
<dbReference type="GO" id="GO:0010506">
    <property type="term" value="P:regulation of autophagy"/>
    <property type="evidence" value="ECO:0007669"/>
    <property type="project" value="InterPro"/>
</dbReference>
<dbReference type="PANTHER" id="PTHR24348">
    <property type="entry name" value="SERINE/THREONINE-PROTEIN KINASE UNC-51-RELATED"/>
    <property type="match status" value="1"/>
</dbReference>
<dbReference type="GeneID" id="81363725"/>
<dbReference type="GO" id="GO:0005524">
    <property type="term" value="F:ATP binding"/>
    <property type="evidence" value="ECO:0007669"/>
    <property type="project" value="UniProtKB-KW"/>
</dbReference>
<dbReference type="InterPro" id="IPR045269">
    <property type="entry name" value="Atg1-like"/>
</dbReference>
<dbReference type="GO" id="GO:0004674">
    <property type="term" value="F:protein serine/threonine kinase activity"/>
    <property type="evidence" value="ECO:0007669"/>
    <property type="project" value="UniProtKB-KW"/>
</dbReference>
<keyword evidence="6" id="KW-0418">Kinase</keyword>
<protein>
    <recommendedName>
        <fullName evidence="2">non-specific serine/threonine protein kinase</fullName>
        <ecNumber evidence="2">2.7.11.1</ecNumber>
    </recommendedName>
    <alternativeName>
        <fullName evidence="8">Autophagy-related protein 1</fullName>
    </alternativeName>
</protein>
<keyword evidence="4" id="KW-0808">Transferase</keyword>
<evidence type="ECO:0000256" key="3">
    <source>
        <dbReference type="ARBA" id="ARBA00022527"/>
    </source>
</evidence>
<reference evidence="12" key="2">
    <citation type="journal article" date="2023" name="IMA Fungus">
        <title>Comparative genomic study of the Penicillium genus elucidates a diverse pangenome and 15 lateral gene transfer events.</title>
        <authorList>
            <person name="Petersen C."/>
            <person name="Sorensen T."/>
            <person name="Nielsen M.R."/>
            <person name="Sondergaard T.E."/>
            <person name="Sorensen J.L."/>
            <person name="Fitzpatrick D.A."/>
            <person name="Frisvad J.C."/>
            <person name="Nielsen K.L."/>
        </authorList>
    </citation>
    <scope>NUCLEOTIDE SEQUENCE</scope>
    <source>
        <strain evidence="12">IBT 29677</strain>
    </source>
</reference>
<name>A0A9W9WCI8_9EURO</name>
<evidence type="ECO:0000313" key="12">
    <source>
        <dbReference type="EMBL" id="KAJ5415000.1"/>
    </source>
</evidence>
<dbReference type="InterPro" id="IPR011009">
    <property type="entry name" value="Kinase-like_dom_sf"/>
</dbReference>
<evidence type="ECO:0000256" key="8">
    <source>
        <dbReference type="ARBA" id="ARBA00030237"/>
    </source>
</evidence>
<dbReference type="RefSeq" id="XP_056494846.1">
    <property type="nucleotide sequence ID" value="XM_056624745.1"/>
</dbReference>
<evidence type="ECO:0000256" key="4">
    <source>
        <dbReference type="ARBA" id="ARBA00022679"/>
    </source>
</evidence>
<evidence type="ECO:0000256" key="2">
    <source>
        <dbReference type="ARBA" id="ARBA00012513"/>
    </source>
</evidence>
<dbReference type="Gene3D" id="1.10.510.10">
    <property type="entry name" value="Transferase(Phosphotransferase) domain 1"/>
    <property type="match status" value="1"/>
</dbReference>
<evidence type="ECO:0000256" key="1">
    <source>
        <dbReference type="ARBA" id="ARBA00004623"/>
    </source>
</evidence>
<comment type="catalytic activity">
    <reaction evidence="9">
        <text>L-threonyl-[protein] + ATP = O-phospho-L-threonyl-[protein] + ADP + H(+)</text>
        <dbReference type="Rhea" id="RHEA:46608"/>
        <dbReference type="Rhea" id="RHEA-COMP:11060"/>
        <dbReference type="Rhea" id="RHEA-COMP:11605"/>
        <dbReference type="ChEBI" id="CHEBI:15378"/>
        <dbReference type="ChEBI" id="CHEBI:30013"/>
        <dbReference type="ChEBI" id="CHEBI:30616"/>
        <dbReference type="ChEBI" id="CHEBI:61977"/>
        <dbReference type="ChEBI" id="CHEBI:456216"/>
        <dbReference type="EC" id="2.7.11.1"/>
    </reaction>
</comment>
<sequence>MASDLVNDSKLPVQFFAERTHHVVFESDARQKVRRQRKEEIWGRVKHLRKGGFGSVWLEQCLTTDSQPKSHAVKEIPKVTPFSQTIDYKRELETITKFSQRKYNGLFVRSFGWYEDAKHVYIAMEYFQLGDLQTYLGRPLPEWETQQITHQLLEGLKELHANGEMLIRYL</sequence>
<keyword evidence="5" id="KW-0547">Nucleotide-binding</keyword>
<evidence type="ECO:0000256" key="9">
    <source>
        <dbReference type="ARBA" id="ARBA00047899"/>
    </source>
</evidence>
<dbReference type="EC" id="2.7.11.1" evidence="2"/>
<organism evidence="12 13">
    <name type="scientific">Penicillium cosmopolitanum</name>
    <dbReference type="NCBI Taxonomy" id="1131564"/>
    <lineage>
        <taxon>Eukaryota</taxon>
        <taxon>Fungi</taxon>
        <taxon>Dikarya</taxon>
        <taxon>Ascomycota</taxon>
        <taxon>Pezizomycotina</taxon>
        <taxon>Eurotiomycetes</taxon>
        <taxon>Eurotiomycetidae</taxon>
        <taxon>Eurotiales</taxon>
        <taxon>Aspergillaceae</taxon>
        <taxon>Penicillium</taxon>
    </lineage>
</organism>
<dbReference type="EMBL" id="JAPZBU010000001">
    <property type="protein sequence ID" value="KAJ5415000.1"/>
    <property type="molecule type" value="Genomic_DNA"/>
</dbReference>
<accession>A0A9W9WCI8</accession>
<dbReference type="GO" id="GO:0000045">
    <property type="term" value="P:autophagosome assembly"/>
    <property type="evidence" value="ECO:0007669"/>
    <property type="project" value="TreeGrafter"/>
</dbReference>
<evidence type="ECO:0000256" key="6">
    <source>
        <dbReference type="ARBA" id="ARBA00022777"/>
    </source>
</evidence>
<keyword evidence="3" id="KW-0723">Serine/threonine-protein kinase</keyword>
<dbReference type="Pfam" id="PF00069">
    <property type="entry name" value="Pkinase"/>
    <property type="match status" value="1"/>
</dbReference>
<keyword evidence="7" id="KW-0067">ATP-binding</keyword>
<evidence type="ECO:0000256" key="10">
    <source>
        <dbReference type="ARBA" id="ARBA00048679"/>
    </source>
</evidence>
<comment type="caution">
    <text evidence="12">The sequence shown here is derived from an EMBL/GenBank/DDBJ whole genome shotgun (WGS) entry which is preliminary data.</text>
</comment>
<dbReference type="SUPFAM" id="SSF56112">
    <property type="entry name" value="Protein kinase-like (PK-like)"/>
    <property type="match status" value="1"/>
</dbReference>
<evidence type="ECO:0000256" key="5">
    <source>
        <dbReference type="ARBA" id="ARBA00022741"/>
    </source>
</evidence>
<reference evidence="12" key="1">
    <citation type="submission" date="2022-12" db="EMBL/GenBank/DDBJ databases">
        <authorList>
            <person name="Petersen C."/>
        </authorList>
    </citation>
    <scope>NUCLEOTIDE SEQUENCE</scope>
    <source>
        <strain evidence="12">IBT 29677</strain>
    </source>
</reference>
<comment type="subcellular location">
    <subcellularLocation>
        <location evidence="1">Preautophagosomal structure membrane</location>
        <topology evidence="1">Peripheral membrane protein</topology>
    </subcellularLocation>
</comment>
<evidence type="ECO:0000259" key="11">
    <source>
        <dbReference type="PROSITE" id="PS50011"/>
    </source>
</evidence>
<dbReference type="Proteomes" id="UP001147747">
    <property type="component" value="Unassembled WGS sequence"/>
</dbReference>
<dbReference type="PANTHER" id="PTHR24348:SF22">
    <property type="entry name" value="NON-SPECIFIC SERINE_THREONINE PROTEIN KINASE"/>
    <property type="match status" value="1"/>
</dbReference>
<dbReference type="AlphaFoldDB" id="A0A9W9WCI8"/>
<comment type="catalytic activity">
    <reaction evidence="10">
        <text>L-seryl-[protein] + ATP = O-phospho-L-seryl-[protein] + ADP + H(+)</text>
        <dbReference type="Rhea" id="RHEA:17989"/>
        <dbReference type="Rhea" id="RHEA-COMP:9863"/>
        <dbReference type="Rhea" id="RHEA-COMP:11604"/>
        <dbReference type="ChEBI" id="CHEBI:15378"/>
        <dbReference type="ChEBI" id="CHEBI:29999"/>
        <dbReference type="ChEBI" id="CHEBI:30616"/>
        <dbReference type="ChEBI" id="CHEBI:83421"/>
        <dbReference type="ChEBI" id="CHEBI:456216"/>
        <dbReference type="EC" id="2.7.11.1"/>
    </reaction>
</comment>
<proteinExistence type="predicted"/>
<dbReference type="InterPro" id="IPR000719">
    <property type="entry name" value="Prot_kinase_dom"/>
</dbReference>
<dbReference type="GO" id="GO:0005829">
    <property type="term" value="C:cytosol"/>
    <property type="evidence" value="ECO:0007669"/>
    <property type="project" value="TreeGrafter"/>
</dbReference>
<gene>
    <name evidence="12" type="ORF">N7509_000098</name>
</gene>
<dbReference type="OrthoDB" id="10252171at2759"/>
<dbReference type="GO" id="GO:0005776">
    <property type="term" value="C:autophagosome"/>
    <property type="evidence" value="ECO:0007669"/>
    <property type="project" value="TreeGrafter"/>
</dbReference>
<dbReference type="GO" id="GO:0034045">
    <property type="term" value="C:phagophore assembly site membrane"/>
    <property type="evidence" value="ECO:0007669"/>
    <property type="project" value="UniProtKB-SubCell"/>
</dbReference>
<dbReference type="PROSITE" id="PS50011">
    <property type="entry name" value="PROTEIN_KINASE_DOM"/>
    <property type="match status" value="1"/>
</dbReference>
<feature type="domain" description="Protein kinase" evidence="11">
    <location>
        <begin position="42"/>
        <end position="170"/>
    </location>
</feature>
<evidence type="ECO:0000256" key="7">
    <source>
        <dbReference type="ARBA" id="ARBA00022840"/>
    </source>
</evidence>
<keyword evidence="13" id="KW-1185">Reference proteome</keyword>